<feature type="region of interest" description="Disordered" evidence="1">
    <location>
        <begin position="36"/>
        <end position="75"/>
    </location>
</feature>
<reference evidence="2 3" key="1">
    <citation type="submission" date="2023-06" db="EMBL/GenBank/DDBJ databases">
        <title>Rhodococcus indonesiensis sp. nov a new member of the Rhodococcus ruber lineage isolated from a sediment of neutral hot spring.</title>
        <authorList>
            <person name="Kusuma A.B."/>
            <person name="Fenylestari G."/>
            <person name="Ammar F."/>
            <person name="Nouioui I."/>
            <person name="Goodfellow M."/>
        </authorList>
    </citation>
    <scope>NUCLEOTIDE SEQUENCE [LARGE SCALE GENOMIC DNA]</scope>
    <source>
        <strain evidence="2 3">CSLK01-03</strain>
    </source>
</reference>
<accession>A0ABT7RM40</accession>
<proteinExistence type="predicted"/>
<evidence type="ECO:0000313" key="3">
    <source>
        <dbReference type="Proteomes" id="UP001233164"/>
    </source>
</evidence>
<organism evidence="2 3">
    <name type="scientific">Rhodococcus indonesiensis</name>
    <dbReference type="NCBI Taxonomy" id="3055869"/>
    <lineage>
        <taxon>Bacteria</taxon>
        <taxon>Bacillati</taxon>
        <taxon>Actinomycetota</taxon>
        <taxon>Actinomycetes</taxon>
        <taxon>Mycobacteriales</taxon>
        <taxon>Nocardiaceae</taxon>
        <taxon>Rhodococcus</taxon>
    </lineage>
</organism>
<comment type="caution">
    <text evidence="2">The sequence shown here is derived from an EMBL/GenBank/DDBJ whole genome shotgun (WGS) entry which is preliminary data.</text>
</comment>
<protein>
    <submittedName>
        <fullName evidence="2">Uncharacterized protein</fullName>
    </submittedName>
</protein>
<dbReference type="RefSeq" id="WP_289378774.1">
    <property type="nucleotide sequence ID" value="NZ_JAUBOF010000027.1"/>
</dbReference>
<name>A0ABT7RM40_9NOCA</name>
<sequence length="97" mass="10926">MKWLPHDAAYRKLQNPKDWWRTIEVQLAAHSLDTLRGANWQRSGDPNAPRPEPILGPPPGTEVEEAPKAPKMTPAEIREELARRQAANAARVEQGDE</sequence>
<evidence type="ECO:0000313" key="2">
    <source>
        <dbReference type="EMBL" id="MDM7488708.1"/>
    </source>
</evidence>
<feature type="compositionally biased region" description="Pro residues" evidence="1">
    <location>
        <begin position="48"/>
        <end position="60"/>
    </location>
</feature>
<evidence type="ECO:0000256" key="1">
    <source>
        <dbReference type="SAM" id="MobiDB-lite"/>
    </source>
</evidence>
<dbReference type="EMBL" id="JAUBOF010000027">
    <property type="protein sequence ID" value="MDM7488708.1"/>
    <property type="molecule type" value="Genomic_DNA"/>
</dbReference>
<gene>
    <name evidence="2" type="ORF">QT969_10435</name>
</gene>
<keyword evidence="3" id="KW-1185">Reference proteome</keyword>
<dbReference type="Proteomes" id="UP001233164">
    <property type="component" value="Unassembled WGS sequence"/>
</dbReference>